<keyword evidence="5" id="KW-1185">Reference proteome</keyword>
<comment type="caution">
    <text evidence="4">The sequence shown here is derived from an EMBL/GenBank/DDBJ whole genome shotgun (WGS) entry which is preliminary data.</text>
</comment>
<evidence type="ECO:0000313" key="4">
    <source>
        <dbReference type="EMBL" id="MDQ0375075.1"/>
    </source>
</evidence>
<evidence type="ECO:0000259" key="3">
    <source>
        <dbReference type="Pfam" id="PF02557"/>
    </source>
</evidence>
<evidence type="ECO:0000313" key="5">
    <source>
        <dbReference type="Proteomes" id="UP001239626"/>
    </source>
</evidence>
<reference evidence="4 5" key="1">
    <citation type="submission" date="2023-07" db="EMBL/GenBank/DDBJ databases">
        <title>Sorghum-associated microbial communities from plants grown in Nebraska, USA.</title>
        <authorList>
            <person name="Schachtman D."/>
        </authorList>
    </citation>
    <scope>NUCLEOTIDE SEQUENCE [LARGE SCALE GENOMIC DNA]</scope>
    <source>
        <strain evidence="4 5">BE332</strain>
    </source>
</reference>
<dbReference type="RefSeq" id="WP_307493888.1">
    <property type="nucleotide sequence ID" value="NZ_JAUSVB010000005.1"/>
</dbReference>
<evidence type="ECO:0000256" key="1">
    <source>
        <dbReference type="SAM" id="MobiDB-lite"/>
    </source>
</evidence>
<protein>
    <recommendedName>
        <fullName evidence="3">D-alanyl-D-alanine carboxypeptidase-like core domain-containing protein</fullName>
    </recommendedName>
</protein>
<dbReference type="InterPro" id="IPR003709">
    <property type="entry name" value="VanY-like_core_dom"/>
</dbReference>
<sequence>MFSSTQARSSARRSRAAVISVAVGAAVMVTAVVGFLGDQQSAASVVSATPEAPAPPPQEAGPGADGSVPDGVTVFDGDIPAVANLHADLLAALRQAATAAADDGITFVVTSGWRSAAYQDQLLSDAVAEYGSAAEAARWVATADTSPHVQGAAIDVGPWAAMTWLSEHGTAYGLCQVYANEPWHYELRPDAVDAGCPAQYADPTDDPRMQP</sequence>
<dbReference type="Gene3D" id="3.30.1380.10">
    <property type="match status" value="1"/>
</dbReference>
<feature type="region of interest" description="Disordered" evidence="1">
    <location>
        <begin position="46"/>
        <end position="70"/>
    </location>
</feature>
<dbReference type="Proteomes" id="UP001239626">
    <property type="component" value="Unassembled WGS sequence"/>
</dbReference>
<feature type="domain" description="D-alanyl-D-alanine carboxypeptidase-like core" evidence="3">
    <location>
        <begin position="84"/>
        <end position="185"/>
    </location>
</feature>
<dbReference type="InterPro" id="IPR052179">
    <property type="entry name" value="DD-CPase-like"/>
</dbReference>
<accession>A0ABU0EIH4</accession>
<feature type="transmembrane region" description="Helical" evidence="2">
    <location>
        <begin position="16"/>
        <end position="37"/>
    </location>
</feature>
<dbReference type="PANTHER" id="PTHR34385">
    <property type="entry name" value="D-ALANYL-D-ALANINE CARBOXYPEPTIDASE"/>
    <property type="match status" value="1"/>
</dbReference>
<dbReference type="SUPFAM" id="SSF55166">
    <property type="entry name" value="Hedgehog/DD-peptidase"/>
    <property type="match status" value="1"/>
</dbReference>
<keyword evidence="2" id="KW-0472">Membrane</keyword>
<proteinExistence type="predicted"/>
<evidence type="ECO:0000256" key="2">
    <source>
        <dbReference type="SAM" id="Phobius"/>
    </source>
</evidence>
<keyword evidence="2" id="KW-0812">Transmembrane</keyword>
<keyword evidence="2" id="KW-1133">Transmembrane helix</keyword>
<dbReference type="PANTHER" id="PTHR34385:SF1">
    <property type="entry name" value="PEPTIDOGLYCAN L-ALANYL-D-GLUTAMATE ENDOPEPTIDASE CWLK"/>
    <property type="match status" value="1"/>
</dbReference>
<organism evidence="4 5">
    <name type="scientific">Cellulomonas humilata</name>
    <dbReference type="NCBI Taxonomy" id="144055"/>
    <lineage>
        <taxon>Bacteria</taxon>
        <taxon>Bacillati</taxon>
        <taxon>Actinomycetota</taxon>
        <taxon>Actinomycetes</taxon>
        <taxon>Micrococcales</taxon>
        <taxon>Cellulomonadaceae</taxon>
        <taxon>Cellulomonas</taxon>
    </lineage>
</organism>
<dbReference type="CDD" id="cd14846">
    <property type="entry name" value="Peptidase_M15_like"/>
    <property type="match status" value="1"/>
</dbReference>
<name>A0ABU0EIH4_9CELL</name>
<gene>
    <name evidence="4" type="ORF">J2X26_003405</name>
</gene>
<dbReference type="InterPro" id="IPR009045">
    <property type="entry name" value="Zn_M74/Hedgehog-like"/>
</dbReference>
<dbReference type="Pfam" id="PF02557">
    <property type="entry name" value="VanY"/>
    <property type="match status" value="1"/>
</dbReference>
<dbReference type="EMBL" id="JAUSVB010000005">
    <property type="protein sequence ID" value="MDQ0375075.1"/>
    <property type="molecule type" value="Genomic_DNA"/>
</dbReference>